<comment type="caution">
    <text evidence="2">The sequence shown here is derived from an EMBL/GenBank/DDBJ whole genome shotgun (WGS) entry which is preliminary data.</text>
</comment>
<dbReference type="Proteomes" id="UP001520878">
    <property type="component" value="Unassembled WGS sequence"/>
</dbReference>
<accession>A0ABS8G9K8</accession>
<dbReference type="RefSeq" id="WP_229160641.1">
    <property type="nucleotide sequence ID" value="NZ_JAJEWP010000002.1"/>
</dbReference>
<protein>
    <recommendedName>
        <fullName evidence="4">DUF2975 domain-containing protein</fullName>
    </recommendedName>
</protein>
<gene>
    <name evidence="2" type="ORF">LJ739_11515</name>
</gene>
<reference evidence="2 3" key="1">
    <citation type="submission" date="2021-10" db="EMBL/GenBank/DDBJ databases">
        <title>Draft genome of Aestuariibacter halophilus JC2043.</title>
        <authorList>
            <person name="Emsley S.A."/>
            <person name="Pfannmuller K.M."/>
            <person name="Ushijima B."/>
            <person name="Saw J.H."/>
            <person name="Videau P."/>
        </authorList>
    </citation>
    <scope>NUCLEOTIDE SEQUENCE [LARGE SCALE GENOMIC DNA]</scope>
    <source>
        <strain evidence="2 3">JC2043</strain>
    </source>
</reference>
<proteinExistence type="predicted"/>
<keyword evidence="1" id="KW-0812">Transmembrane</keyword>
<feature type="transmembrane region" description="Helical" evidence="1">
    <location>
        <begin position="43"/>
        <end position="61"/>
    </location>
</feature>
<feature type="transmembrane region" description="Helical" evidence="1">
    <location>
        <begin position="12"/>
        <end position="31"/>
    </location>
</feature>
<feature type="transmembrane region" description="Helical" evidence="1">
    <location>
        <begin position="91"/>
        <end position="109"/>
    </location>
</feature>
<evidence type="ECO:0008006" key="4">
    <source>
        <dbReference type="Google" id="ProtNLM"/>
    </source>
</evidence>
<keyword evidence="1" id="KW-1133">Transmembrane helix</keyword>
<organism evidence="2 3">
    <name type="scientific">Fluctibacter halophilus</name>
    <dbReference type="NCBI Taxonomy" id="226011"/>
    <lineage>
        <taxon>Bacteria</taxon>
        <taxon>Pseudomonadati</taxon>
        <taxon>Pseudomonadota</taxon>
        <taxon>Gammaproteobacteria</taxon>
        <taxon>Alteromonadales</taxon>
        <taxon>Alteromonadaceae</taxon>
        <taxon>Fluctibacter</taxon>
    </lineage>
</organism>
<dbReference type="EMBL" id="JAJEWP010000002">
    <property type="protein sequence ID" value="MCC2616871.1"/>
    <property type="molecule type" value="Genomic_DNA"/>
</dbReference>
<keyword evidence="3" id="KW-1185">Reference proteome</keyword>
<evidence type="ECO:0000313" key="3">
    <source>
        <dbReference type="Proteomes" id="UP001520878"/>
    </source>
</evidence>
<evidence type="ECO:0000256" key="1">
    <source>
        <dbReference type="SAM" id="Phobius"/>
    </source>
</evidence>
<keyword evidence="1" id="KW-0472">Membrane</keyword>
<sequence length="159" mass="18096">MDISYKEKSAWISLVSTVLIFGYYLISLTGLSDLPPEEGKTQALWLLGQTLLLTVIVEAVFHAMLAASNRRDAELDGDERDQWIALKANQAGYRVLVTVIWVVLGRMVILEFNPQFADENSSIYVPMLTVHLLMFGFIFSEVVRFGSQIWQYRREAFGD</sequence>
<evidence type="ECO:0000313" key="2">
    <source>
        <dbReference type="EMBL" id="MCC2616871.1"/>
    </source>
</evidence>
<name>A0ABS8G9K8_9ALTE</name>
<feature type="transmembrane region" description="Helical" evidence="1">
    <location>
        <begin position="121"/>
        <end position="143"/>
    </location>
</feature>